<name>A0A1Y1VPR5_9FUNG</name>
<dbReference type="AlphaFoldDB" id="A0A1Y1VPR5"/>
<evidence type="ECO:0000256" key="2">
    <source>
        <dbReference type="ARBA" id="ARBA00022679"/>
    </source>
</evidence>
<dbReference type="EMBL" id="MCFH01000001">
    <property type="protein sequence ID" value="ORX61123.1"/>
    <property type="molecule type" value="Genomic_DNA"/>
</dbReference>
<evidence type="ECO:0000313" key="13">
    <source>
        <dbReference type="EMBL" id="ORX61123.1"/>
    </source>
</evidence>
<reference evidence="13 14" key="1">
    <citation type="submission" date="2016-08" db="EMBL/GenBank/DDBJ databases">
        <title>Genomes of anaerobic fungi encode conserved fungal cellulosomes for biomass hydrolysis.</title>
        <authorList>
            <consortium name="DOE Joint Genome Institute"/>
            <person name="Haitjema C.H."/>
            <person name="Gilmore S.P."/>
            <person name="Henske J.K."/>
            <person name="Solomon K.V."/>
            <person name="De Groot R."/>
            <person name="Kuo A."/>
            <person name="Mondo S.J."/>
            <person name="Salamov A.A."/>
            <person name="Labutti K."/>
            <person name="Zhao Z."/>
            <person name="Chiniquy J."/>
            <person name="Barry K."/>
            <person name="Brewer H.M."/>
            <person name="Purvine S.O."/>
            <person name="Wright A.T."/>
            <person name="Boxma B."/>
            <person name="Van Alen T."/>
            <person name="Hackstein J.H."/>
            <person name="Baker S.E."/>
            <person name="Grigoriev I.V."/>
            <person name="O'Malley M.A."/>
        </authorList>
    </citation>
    <scope>NUCLEOTIDE SEQUENCE [LARGE SCALE GENOMIC DNA]</scope>
    <source>
        <strain evidence="14">finn</strain>
    </source>
</reference>
<sequence length="848" mass="96129">MKKLKRDKIPKKIEHRWELNSFTDNATFCNHCNIIIVQGLICSICQRTCHLDHLKEVDALDCKCGCYISPNLPKVDSYISNSSNAKWYQKGLIKRGSSWISKTSKRNTKTEIKLGNIENNQNRNENIVEIKENIVDNSNIDNSLKKRGSTSLDKIIEDNEYATNIVKTPLVAERKLSKNKNKLIREMSKKEEELLKEVLKHPQREESVVYPNEEVNKTELDKTISNRSVLLKGSSYYSINKRGENLVAEPSSYDDFGEVYDPYSSILKDSETGKYNHQWVKYKTQSPYFCQVCNKRISNGPFDFDYHCVWCQICVHKKCIEKYSNQCYLSIIPEIVMPPHYISLCNRKKKTRDEVVPKYNISALEGDDLITKRPLICVINPKSGEGATNITREMYSLLNPVQICDITYDNPEEVILSFIKCYSNCRIIACGGDGTVSWMNSIFDKFLKEKLLTRDEVPPIGVIPLGTGNDLSRVLGWGGGYEGENAIKLFRDLTFDSEVIEMDRWKVEVIPDKSFLQKLKLKQGPKTIIMNNYFSIGSDANIAYAFHTTRKEHPSLFKSRVVNKIWYFSLGGVEYFKSIYNNAAGHIVGLFRHKNNDSDNYSNESKKILNNSDTLLNLNPENSEDNYSFISDNTTNNGNNDDKISIASNSKSRRKSKKGKGNNSTSQKYKNKEISDAVTVDSDSLSINDKKSIQSSIKTNDFSSFDDVVELELDGKQIDVNNLSGIIIMNINSYGGGSKFFQKEGDGDSGILPLIKNAFNSQDYPDYSCNDHQLEVVGVFSALHAGISLAGVITPAVLGVVKESLKLTIHKKMAVQVDGEPWMQNPSVIEITFNNKTKYLKHKGTNLY</sequence>
<comment type="caution">
    <text evidence="13">The sequence shown here is derived from an EMBL/GenBank/DDBJ whole genome shotgun (WGS) entry which is preliminary data.</text>
</comment>
<evidence type="ECO:0000259" key="11">
    <source>
        <dbReference type="PROSITE" id="PS50081"/>
    </source>
</evidence>
<evidence type="ECO:0000256" key="4">
    <source>
        <dbReference type="ARBA" id="ARBA00022737"/>
    </source>
</evidence>
<dbReference type="PROSITE" id="PS50081">
    <property type="entry name" value="ZF_DAG_PE_2"/>
    <property type="match status" value="2"/>
</dbReference>
<dbReference type="SUPFAM" id="SSF57889">
    <property type="entry name" value="Cysteine-rich domain"/>
    <property type="match status" value="2"/>
</dbReference>
<feature type="domain" description="Phorbol-ester/DAG-type" evidence="11">
    <location>
        <begin position="14"/>
        <end position="62"/>
    </location>
</feature>
<keyword evidence="3" id="KW-0479">Metal-binding</keyword>
<evidence type="ECO:0000256" key="7">
    <source>
        <dbReference type="ARBA" id="ARBA00022833"/>
    </source>
</evidence>
<dbReference type="SMART" id="SM00045">
    <property type="entry name" value="DAGKa"/>
    <property type="match status" value="1"/>
</dbReference>
<evidence type="ECO:0000256" key="1">
    <source>
        <dbReference type="ARBA" id="ARBA00009280"/>
    </source>
</evidence>
<evidence type="ECO:0000313" key="14">
    <source>
        <dbReference type="Proteomes" id="UP000193719"/>
    </source>
</evidence>
<accession>A0A1Y1VPR5</accession>
<keyword evidence="6 9" id="KW-0418">Kinase</keyword>
<organism evidence="13 14">
    <name type="scientific">Piromyces finnis</name>
    <dbReference type="NCBI Taxonomy" id="1754191"/>
    <lineage>
        <taxon>Eukaryota</taxon>
        <taxon>Fungi</taxon>
        <taxon>Fungi incertae sedis</taxon>
        <taxon>Chytridiomycota</taxon>
        <taxon>Chytridiomycota incertae sedis</taxon>
        <taxon>Neocallimastigomycetes</taxon>
        <taxon>Neocallimastigales</taxon>
        <taxon>Neocallimastigaceae</taxon>
        <taxon>Piromyces</taxon>
    </lineage>
</organism>
<dbReference type="InterPro" id="IPR001206">
    <property type="entry name" value="Diacylglycerol_kinase_cat_dom"/>
</dbReference>
<feature type="domain" description="DAGKc" evidence="12">
    <location>
        <begin position="370"/>
        <end position="511"/>
    </location>
</feature>
<evidence type="ECO:0000256" key="3">
    <source>
        <dbReference type="ARBA" id="ARBA00022723"/>
    </source>
</evidence>
<dbReference type="STRING" id="1754191.A0A1Y1VPR5"/>
<evidence type="ECO:0000256" key="5">
    <source>
        <dbReference type="ARBA" id="ARBA00022741"/>
    </source>
</evidence>
<dbReference type="InterPro" id="IPR016064">
    <property type="entry name" value="NAD/diacylglycerol_kinase_sf"/>
</dbReference>
<evidence type="ECO:0000259" key="12">
    <source>
        <dbReference type="PROSITE" id="PS50146"/>
    </source>
</evidence>
<gene>
    <name evidence="13" type="ORF">BCR36DRAFT_394247</name>
</gene>
<dbReference type="OrthoDB" id="242257at2759"/>
<dbReference type="Gene3D" id="2.60.200.40">
    <property type="match status" value="1"/>
</dbReference>
<feature type="region of interest" description="Disordered" evidence="10">
    <location>
        <begin position="626"/>
        <end position="672"/>
    </location>
</feature>
<evidence type="ECO:0000256" key="6">
    <source>
        <dbReference type="ARBA" id="ARBA00022777"/>
    </source>
</evidence>
<protein>
    <recommendedName>
        <fullName evidence="9">Diacylglycerol kinase</fullName>
        <shortName evidence="9">DAG kinase</shortName>
        <ecNumber evidence="9">2.7.1.107</ecNumber>
    </recommendedName>
</protein>
<keyword evidence="5 9" id="KW-0547">Nucleotide-binding</keyword>
<dbReference type="CDD" id="cd00029">
    <property type="entry name" value="C1"/>
    <property type="match status" value="1"/>
</dbReference>
<dbReference type="PANTHER" id="PTHR11255">
    <property type="entry name" value="DIACYLGLYCEROL KINASE"/>
    <property type="match status" value="1"/>
</dbReference>
<evidence type="ECO:0000256" key="10">
    <source>
        <dbReference type="SAM" id="MobiDB-lite"/>
    </source>
</evidence>
<dbReference type="SMART" id="SM00109">
    <property type="entry name" value="C1"/>
    <property type="match status" value="2"/>
</dbReference>
<dbReference type="SMART" id="SM00046">
    <property type="entry name" value="DAGKc"/>
    <property type="match status" value="1"/>
</dbReference>
<evidence type="ECO:0000256" key="8">
    <source>
        <dbReference type="ARBA" id="ARBA00022840"/>
    </source>
</evidence>
<dbReference type="Gene3D" id="3.40.50.10330">
    <property type="entry name" value="Probable inorganic polyphosphate/atp-NAD kinase, domain 1"/>
    <property type="match status" value="1"/>
</dbReference>
<dbReference type="InterPro" id="IPR000756">
    <property type="entry name" value="Diacylglycerol_kin_accessory"/>
</dbReference>
<dbReference type="Proteomes" id="UP000193719">
    <property type="component" value="Unassembled WGS sequence"/>
</dbReference>
<feature type="domain" description="Phorbol-ester/DAG-type" evidence="11">
    <location>
        <begin position="276"/>
        <end position="327"/>
    </location>
</feature>
<dbReference type="SUPFAM" id="SSF111331">
    <property type="entry name" value="NAD kinase/diacylglycerol kinase-like"/>
    <property type="match status" value="1"/>
</dbReference>
<dbReference type="GO" id="GO:0046872">
    <property type="term" value="F:metal ion binding"/>
    <property type="evidence" value="ECO:0007669"/>
    <property type="project" value="UniProtKB-KW"/>
</dbReference>
<dbReference type="InterPro" id="IPR046349">
    <property type="entry name" value="C1-like_sf"/>
</dbReference>
<keyword evidence="4" id="KW-0677">Repeat</keyword>
<keyword evidence="2 9" id="KW-0808">Transferase</keyword>
<dbReference type="EC" id="2.7.1.107" evidence="9"/>
<dbReference type="Gene3D" id="3.30.60.20">
    <property type="match status" value="2"/>
</dbReference>
<keyword evidence="14" id="KW-1185">Reference proteome</keyword>
<dbReference type="GO" id="GO:0005524">
    <property type="term" value="F:ATP binding"/>
    <property type="evidence" value="ECO:0007669"/>
    <property type="project" value="UniProtKB-KW"/>
</dbReference>
<keyword evidence="8 9" id="KW-0067">ATP-binding</keyword>
<comment type="catalytic activity">
    <reaction evidence="9">
        <text>a 1,2-diacyl-sn-glycerol + ATP = a 1,2-diacyl-sn-glycero-3-phosphate + ADP + H(+)</text>
        <dbReference type="Rhea" id="RHEA:10272"/>
        <dbReference type="ChEBI" id="CHEBI:15378"/>
        <dbReference type="ChEBI" id="CHEBI:17815"/>
        <dbReference type="ChEBI" id="CHEBI:30616"/>
        <dbReference type="ChEBI" id="CHEBI:58608"/>
        <dbReference type="ChEBI" id="CHEBI:456216"/>
        <dbReference type="EC" id="2.7.1.107"/>
    </reaction>
</comment>
<keyword evidence="7" id="KW-0862">Zinc</keyword>
<dbReference type="GO" id="GO:0004143">
    <property type="term" value="F:ATP-dependent diacylglycerol kinase activity"/>
    <property type="evidence" value="ECO:0007669"/>
    <property type="project" value="UniProtKB-EC"/>
</dbReference>
<dbReference type="PROSITE" id="PS00479">
    <property type="entry name" value="ZF_DAG_PE_1"/>
    <property type="match status" value="1"/>
</dbReference>
<evidence type="ECO:0000256" key="9">
    <source>
        <dbReference type="RuleBase" id="RU361128"/>
    </source>
</evidence>
<dbReference type="PROSITE" id="PS50146">
    <property type="entry name" value="DAGK"/>
    <property type="match status" value="1"/>
</dbReference>
<reference evidence="13 14" key="2">
    <citation type="submission" date="2016-08" db="EMBL/GenBank/DDBJ databases">
        <title>Pervasive Adenine N6-methylation of Active Genes in Fungi.</title>
        <authorList>
            <consortium name="DOE Joint Genome Institute"/>
            <person name="Mondo S.J."/>
            <person name="Dannebaum R.O."/>
            <person name="Kuo R.C."/>
            <person name="Labutti K."/>
            <person name="Haridas S."/>
            <person name="Kuo A."/>
            <person name="Salamov A."/>
            <person name="Ahrendt S.R."/>
            <person name="Lipzen A."/>
            <person name="Sullivan W."/>
            <person name="Andreopoulos W.B."/>
            <person name="Clum A."/>
            <person name="Lindquist E."/>
            <person name="Daum C."/>
            <person name="Ramamoorthy G.K."/>
            <person name="Gryganskyi A."/>
            <person name="Culley D."/>
            <person name="Magnuson J.K."/>
            <person name="James T.Y."/>
            <person name="O'Malley M.A."/>
            <person name="Stajich J.E."/>
            <person name="Spatafora J.W."/>
            <person name="Visel A."/>
            <person name="Grigoriev I.V."/>
        </authorList>
    </citation>
    <scope>NUCLEOTIDE SEQUENCE [LARGE SCALE GENOMIC DNA]</scope>
    <source>
        <strain evidence="14">finn</strain>
    </source>
</reference>
<feature type="compositionally biased region" description="Low complexity" evidence="10">
    <location>
        <begin position="632"/>
        <end position="650"/>
    </location>
</feature>
<proteinExistence type="inferred from homology"/>
<dbReference type="Pfam" id="PF00130">
    <property type="entry name" value="C1_1"/>
    <property type="match status" value="1"/>
</dbReference>
<dbReference type="InterPro" id="IPR017438">
    <property type="entry name" value="ATP-NAD_kinase_N"/>
</dbReference>
<feature type="compositionally biased region" description="Basic residues" evidence="10">
    <location>
        <begin position="651"/>
        <end position="660"/>
    </location>
</feature>
<dbReference type="InterPro" id="IPR037607">
    <property type="entry name" value="DGK"/>
</dbReference>
<dbReference type="InterPro" id="IPR002219">
    <property type="entry name" value="PKC_DAG/PE"/>
</dbReference>
<dbReference type="GO" id="GO:0016020">
    <property type="term" value="C:membrane"/>
    <property type="evidence" value="ECO:0007669"/>
    <property type="project" value="TreeGrafter"/>
</dbReference>
<dbReference type="Pfam" id="PF00781">
    <property type="entry name" value="DAGK_cat"/>
    <property type="match status" value="1"/>
</dbReference>
<dbReference type="Pfam" id="PF00609">
    <property type="entry name" value="DAGK_acc"/>
    <property type="match status" value="2"/>
</dbReference>
<comment type="similarity">
    <text evidence="1 9">Belongs to the eukaryotic diacylglycerol kinase family.</text>
</comment>
<dbReference type="GO" id="GO:0007200">
    <property type="term" value="P:phospholipase C-activating G protein-coupled receptor signaling pathway"/>
    <property type="evidence" value="ECO:0007669"/>
    <property type="project" value="InterPro"/>
</dbReference>